<dbReference type="InterPro" id="IPR036397">
    <property type="entry name" value="RNaseH_sf"/>
</dbReference>
<dbReference type="CDD" id="cd06222">
    <property type="entry name" value="RNase_H_like"/>
    <property type="match status" value="1"/>
</dbReference>
<organism evidence="2 3">
    <name type="scientific">Microthlaspi erraticum</name>
    <dbReference type="NCBI Taxonomy" id="1685480"/>
    <lineage>
        <taxon>Eukaryota</taxon>
        <taxon>Viridiplantae</taxon>
        <taxon>Streptophyta</taxon>
        <taxon>Embryophyta</taxon>
        <taxon>Tracheophyta</taxon>
        <taxon>Spermatophyta</taxon>
        <taxon>Magnoliopsida</taxon>
        <taxon>eudicotyledons</taxon>
        <taxon>Gunneridae</taxon>
        <taxon>Pentapetalae</taxon>
        <taxon>rosids</taxon>
        <taxon>malvids</taxon>
        <taxon>Brassicales</taxon>
        <taxon>Brassicaceae</taxon>
        <taxon>Coluteocarpeae</taxon>
        <taxon>Microthlaspi</taxon>
    </lineage>
</organism>
<dbReference type="InterPro" id="IPR052929">
    <property type="entry name" value="RNase_H-like_EbsB-rel"/>
</dbReference>
<feature type="domain" description="RNase H type-1" evidence="1">
    <location>
        <begin position="23"/>
        <end position="144"/>
    </location>
</feature>
<dbReference type="InterPro" id="IPR044730">
    <property type="entry name" value="RNase_H-like_dom_plant"/>
</dbReference>
<dbReference type="Gene3D" id="3.30.420.10">
    <property type="entry name" value="Ribonuclease H-like superfamily/Ribonuclease H"/>
    <property type="match status" value="1"/>
</dbReference>
<sequence length="154" mass="17162">MQTPSVVSRFTSNPIHPKSVRCNTDGAWNEDRKAGGMGWVFHNCNQILITQRSKARKHIASSLIADQGLAIRFALEHAVELGFTSLHVVSDSQQLVKAINSESWLSEIYGILQDISHLSSLFKDVNFVSISREANLLADSLAKQYLHAFVQLEN</sequence>
<dbReference type="InterPro" id="IPR002156">
    <property type="entry name" value="RNaseH_domain"/>
</dbReference>
<dbReference type="GO" id="GO:0003676">
    <property type="term" value="F:nucleic acid binding"/>
    <property type="evidence" value="ECO:0007669"/>
    <property type="project" value="InterPro"/>
</dbReference>
<dbReference type="Proteomes" id="UP000467841">
    <property type="component" value="Unassembled WGS sequence"/>
</dbReference>
<evidence type="ECO:0000259" key="1">
    <source>
        <dbReference type="Pfam" id="PF13456"/>
    </source>
</evidence>
<name>A0A6D2IFU0_9BRAS</name>
<dbReference type="OrthoDB" id="1108672at2759"/>
<gene>
    <name evidence="2" type="ORF">MERR_LOCUS11111</name>
</gene>
<evidence type="ECO:0000313" key="2">
    <source>
        <dbReference type="EMBL" id="CAA7023876.1"/>
    </source>
</evidence>
<protein>
    <recommendedName>
        <fullName evidence="1">RNase H type-1 domain-containing protein</fullName>
    </recommendedName>
</protein>
<dbReference type="GO" id="GO:0004523">
    <property type="term" value="F:RNA-DNA hybrid ribonuclease activity"/>
    <property type="evidence" value="ECO:0007669"/>
    <property type="project" value="InterPro"/>
</dbReference>
<comment type="caution">
    <text evidence="2">The sequence shown here is derived from an EMBL/GenBank/DDBJ whole genome shotgun (WGS) entry which is preliminary data.</text>
</comment>
<keyword evidence="3" id="KW-1185">Reference proteome</keyword>
<dbReference type="Pfam" id="PF13456">
    <property type="entry name" value="RVT_3"/>
    <property type="match status" value="1"/>
</dbReference>
<dbReference type="SUPFAM" id="SSF53098">
    <property type="entry name" value="Ribonuclease H-like"/>
    <property type="match status" value="1"/>
</dbReference>
<evidence type="ECO:0000313" key="3">
    <source>
        <dbReference type="Proteomes" id="UP000467841"/>
    </source>
</evidence>
<dbReference type="InterPro" id="IPR012337">
    <property type="entry name" value="RNaseH-like_sf"/>
</dbReference>
<dbReference type="EMBL" id="CACVBM020000832">
    <property type="protein sequence ID" value="CAA7023876.1"/>
    <property type="molecule type" value="Genomic_DNA"/>
</dbReference>
<reference evidence="2" key="1">
    <citation type="submission" date="2020-01" db="EMBL/GenBank/DDBJ databases">
        <authorList>
            <person name="Mishra B."/>
        </authorList>
    </citation>
    <scope>NUCLEOTIDE SEQUENCE [LARGE SCALE GENOMIC DNA]</scope>
</reference>
<dbReference type="PANTHER" id="PTHR47074">
    <property type="entry name" value="BNAC02G40300D PROTEIN"/>
    <property type="match status" value="1"/>
</dbReference>
<dbReference type="PANTHER" id="PTHR47074:SF11">
    <property type="entry name" value="REVERSE TRANSCRIPTASE-LIKE PROTEIN"/>
    <property type="match status" value="1"/>
</dbReference>
<dbReference type="AlphaFoldDB" id="A0A6D2IFU0"/>
<accession>A0A6D2IFU0</accession>
<proteinExistence type="predicted"/>